<evidence type="ECO:0000313" key="2">
    <source>
        <dbReference type="EMBL" id="ETW14825.1"/>
    </source>
</evidence>
<dbReference type="PANTHER" id="PTHR30535:SF4">
    <property type="entry name" value="HEMIN-BINDING PERIPLASMIC PROTEIN HMUT"/>
    <property type="match status" value="1"/>
</dbReference>
<dbReference type="Gene3D" id="3.40.50.1980">
    <property type="entry name" value="Nitrogenase molybdenum iron protein domain"/>
    <property type="match status" value="2"/>
</dbReference>
<organism evidence="2 3">
    <name type="scientific">Roseivivax marinus</name>
    <dbReference type="NCBI Taxonomy" id="1379903"/>
    <lineage>
        <taxon>Bacteria</taxon>
        <taxon>Pseudomonadati</taxon>
        <taxon>Pseudomonadota</taxon>
        <taxon>Alphaproteobacteria</taxon>
        <taxon>Rhodobacterales</taxon>
        <taxon>Roseobacteraceae</taxon>
        <taxon>Roseivivax</taxon>
    </lineage>
</organism>
<comment type="caution">
    <text evidence="2">The sequence shown here is derived from an EMBL/GenBank/DDBJ whole genome shotgun (WGS) entry which is preliminary data.</text>
</comment>
<proteinExistence type="predicted"/>
<name>W4HS31_9RHOB</name>
<keyword evidence="3" id="KW-1185">Reference proteome</keyword>
<dbReference type="Proteomes" id="UP000019063">
    <property type="component" value="Unassembled WGS sequence"/>
</dbReference>
<dbReference type="PROSITE" id="PS50983">
    <property type="entry name" value="FE_B12_PBP"/>
    <property type="match status" value="1"/>
</dbReference>
<dbReference type="PANTHER" id="PTHR30535">
    <property type="entry name" value="VITAMIN B12-BINDING PROTEIN"/>
    <property type="match status" value="1"/>
</dbReference>
<dbReference type="RefSeq" id="WP_043841796.1">
    <property type="nucleotide sequence ID" value="NZ_AQQW01000001.1"/>
</dbReference>
<dbReference type="STRING" id="1379903.ATO8_02920"/>
<gene>
    <name evidence="2" type="ORF">ATO8_02920</name>
</gene>
<dbReference type="SUPFAM" id="SSF53807">
    <property type="entry name" value="Helical backbone' metal receptor"/>
    <property type="match status" value="1"/>
</dbReference>
<sequence>MNRTGAGGGLLALTSLMTATIGAAFVWVAMTQPTAEAAEGDRRVLSLGGAVTEIVYALGQGDRLVGRDTTSTWPSEATDLPDVGYVRALSPEGVLSVEPDLILAEDGAGPPEAVEVLRAANVDFVTVPGGFDGAAVARKIEAVGAALGVSPRAEELAARIRADLSGAAAPPDEDAPRVLFVMSAAGGRMMAAGTETAADGILRMAGARNAITGFRGYKQVSDEAVAAAAPDAVLMMDRGGEHAISDEDLFASPALRTTPAARAGKVIRMDGLKLLGFGPRTVEAVTDLSAALHGE</sequence>
<dbReference type="eggNOG" id="COG4558">
    <property type="taxonomic scope" value="Bacteria"/>
</dbReference>
<evidence type="ECO:0000259" key="1">
    <source>
        <dbReference type="PROSITE" id="PS50983"/>
    </source>
</evidence>
<evidence type="ECO:0000313" key="3">
    <source>
        <dbReference type="Proteomes" id="UP000019063"/>
    </source>
</evidence>
<feature type="domain" description="Fe/B12 periplasmic-binding" evidence="1">
    <location>
        <begin position="43"/>
        <end position="295"/>
    </location>
</feature>
<dbReference type="Pfam" id="PF01497">
    <property type="entry name" value="Peripla_BP_2"/>
    <property type="match status" value="1"/>
</dbReference>
<dbReference type="InterPro" id="IPR002491">
    <property type="entry name" value="ABC_transptr_periplasmic_BD"/>
</dbReference>
<dbReference type="PATRIC" id="fig|1317118.6.peg.605"/>
<dbReference type="EMBL" id="AQQW01000001">
    <property type="protein sequence ID" value="ETW14825.1"/>
    <property type="molecule type" value="Genomic_DNA"/>
</dbReference>
<protein>
    <submittedName>
        <fullName evidence="2">Periplasmic binding protein</fullName>
    </submittedName>
</protein>
<dbReference type="AlphaFoldDB" id="W4HS31"/>
<reference evidence="2 3" key="1">
    <citation type="journal article" date="2014" name="Antonie Van Leeuwenhoek">
        <title>Roseivivax atlanticus sp. nov., isolated from surface seawater of the Atlantic Ocean.</title>
        <authorList>
            <person name="Li G."/>
            <person name="Lai Q."/>
            <person name="Liu X."/>
            <person name="Sun F."/>
            <person name="Shao Z."/>
        </authorList>
    </citation>
    <scope>NUCLEOTIDE SEQUENCE [LARGE SCALE GENOMIC DNA]</scope>
    <source>
        <strain evidence="2 3">22II-s10s</strain>
    </source>
</reference>
<accession>W4HS31</accession>
<dbReference type="InterPro" id="IPR050902">
    <property type="entry name" value="ABC_Transporter_SBP"/>
</dbReference>